<dbReference type="Gene3D" id="3.40.640.10">
    <property type="entry name" value="Type I PLP-dependent aspartate aminotransferase-like (Major domain)"/>
    <property type="match status" value="1"/>
</dbReference>
<organism evidence="3 4">
    <name type="scientific">Metschnikowia bicuspidata</name>
    <dbReference type="NCBI Taxonomy" id="27322"/>
    <lineage>
        <taxon>Eukaryota</taxon>
        <taxon>Fungi</taxon>
        <taxon>Dikarya</taxon>
        <taxon>Ascomycota</taxon>
        <taxon>Saccharomycotina</taxon>
        <taxon>Pichiomycetes</taxon>
        <taxon>Metschnikowiaceae</taxon>
        <taxon>Metschnikowia</taxon>
    </lineage>
</organism>
<dbReference type="OrthoDB" id="5978656at2759"/>
<evidence type="ECO:0000256" key="1">
    <source>
        <dbReference type="ARBA" id="ARBA00022898"/>
    </source>
</evidence>
<dbReference type="InterPro" id="IPR015421">
    <property type="entry name" value="PyrdxlP-dep_Trfase_major"/>
</dbReference>
<dbReference type="PROSITE" id="PS50005">
    <property type="entry name" value="TPR"/>
    <property type="match status" value="1"/>
</dbReference>
<dbReference type="GO" id="GO:0016740">
    <property type="term" value="F:transferase activity"/>
    <property type="evidence" value="ECO:0007669"/>
    <property type="project" value="UniProtKB-KW"/>
</dbReference>
<name>A0A4P9ZJC4_9ASCO</name>
<sequence>MVPQQILNQRAELSNYFYQTPDRYILTEHDDSYIDALKSIGQILDCLYRNLALTTGDTQAVNIVLRSFPFEKGDKVVIVNITYKECERTLRYLNDTIGIEVVVADLRAAFESSKVKMAFFDTVSSVPLKKFPFLELTRLCKEYDMDFRPKFFCPNLHKWFYLPYAFSVLYVNATHQKDAAVEFRNTVCGGEDKIYDYCMSLSKQAGDIVEKKWPGAQCIRNHDGSLDNTMISIYAPQEVSAAFAGYDKAQKGALVKFIASTTIKKLKVHVQLFFFNDKLAFRLSAQIYNELSDYEYALESFRSAIEEYTNNHNLPEIAALKM</sequence>
<keyword evidence="3" id="KW-0808">Transferase</keyword>
<proteinExistence type="predicted"/>
<gene>
    <name evidence="3" type="ORF">METBISCDRAFT_25920</name>
</gene>
<evidence type="ECO:0000256" key="2">
    <source>
        <dbReference type="PROSITE-ProRule" id="PRU00339"/>
    </source>
</evidence>
<keyword evidence="1" id="KW-0663">Pyridoxal phosphate</keyword>
<dbReference type="SUPFAM" id="SSF53383">
    <property type="entry name" value="PLP-dependent transferases"/>
    <property type="match status" value="1"/>
</dbReference>
<keyword evidence="4" id="KW-1185">Reference proteome</keyword>
<dbReference type="PANTHER" id="PTHR43092">
    <property type="entry name" value="L-CYSTEINE DESULFHYDRASE"/>
    <property type="match status" value="1"/>
</dbReference>
<evidence type="ECO:0000313" key="3">
    <source>
        <dbReference type="EMBL" id="RKP32170.1"/>
    </source>
</evidence>
<evidence type="ECO:0000313" key="4">
    <source>
        <dbReference type="Proteomes" id="UP000268321"/>
    </source>
</evidence>
<dbReference type="InterPro" id="IPR015424">
    <property type="entry name" value="PyrdxlP-dep_Trfase"/>
</dbReference>
<dbReference type="PANTHER" id="PTHR43092:SF2">
    <property type="entry name" value="HERCYNYLCYSTEINE SULFOXIDE LYASE"/>
    <property type="match status" value="1"/>
</dbReference>
<dbReference type="InterPro" id="IPR019734">
    <property type="entry name" value="TPR_rpt"/>
</dbReference>
<accession>A0A4P9ZJC4</accession>
<protein>
    <submittedName>
        <fullName evidence="3">PLP-dependent transferase</fullName>
    </submittedName>
</protein>
<keyword evidence="2" id="KW-0802">TPR repeat</keyword>
<dbReference type="AlphaFoldDB" id="A0A4P9ZJC4"/>
<dbReference type="Proteomes" id="UP000268321">
    <property type="component" value="Unassembled WGS sequence"/>
</dbReference>
<reference evidence="4" key="1">
    <citation type="journal article" date="2018" name="Nat. Microbiol.">
        <title>Leveraging single-cell genomics to expand the fungal tree of life.</title>
        <authorList>
            <person name="Ahrendt S.R."/>
            <person name="Quandt C.A."/>
            <person name="Ciobanu D."/>
            <person name="Clum A."/>
            <person name="Salamov A."/>
            <person name="Andreopoulos B."/>
            <person name="Cheng J.F."/>
            <person name="Woyke T."/>
            <person name="Pelin A."/>
            <person name="Henrissat B."/>
            <person name="Reynolds N.K."/>
            <person name="Benny G.L."/>
            <person name="Smith M.E."/>
            <person name="James T.Y."/>
            <person name="Grigoriev I.V."/>
        </authorList>
    </citation>
    <scope>NUCLEOTIDE SEQUENCE [LARGE SCALE GENOMIC DNA]</scope>
    <source>
        <strain evidence="4">Baker2002</strain>
    </source>
</reference>
<dbReference type="EMBL" id="ML004433">
    <property type="protein sequence ID" value="RKP32170.1"/>
    <property type="molecule type" value="Genomic_DNA"/>
</dbReference>
<feature type="repeat" description="TPR" evidence="2">
    <location>
        <begin position="278"/>
        <end position="311"/>
    </location>
</feature>